<reference evidence="2" key="1">
    <citation type="submission" date="2016-03" db="EMBL/GenBank/DDBJ databases">
        <title>Updated assembly of Pseudogymnoascus destructans, the fungus causing white-nose syndrome of bats.</title>
        <authorList>
            <person name="Palmer J.M."/>
            <person name="Drees K.P."/>
            <person name="Foster J.T."/>
            <person name="Lindner D.L."/>
        </authorList>
    </citation>
    <scope>NUCLEOTIDE SEQUENCE [LARGE SCALE GENOMIC DNA]</scope>
    <source>
        <strain evidence="2">20631-21</strain>
    </source>
</reference>
<name>A0A177APV6_9PEZI</name>
<dbReference type="OrthoDB" id="1435097at2759"/>
<evidence type="ECO:0000259" key="1">
    <source>
        <dbReference type="Pfam" id="PF03108"/>
    </source>
</evidence>
<accession>A0A177APV6</accession>
<dbReference type="InterPro" id="IPR004332">
    <property type="entry name" value="Transposase_MuDR"/>
</dbReference>
<evidence type="ECO:0000313" key="2">
    <source>
        <dbReference type="EMBL" id="OAF63431.1"/>
    </source>
</evidence>
<proteinExistence type="predicted"/>
<feature type="domain" description="Transposase MuDR plant" evidence="1">
    <location>
        <begin position="90"/>
        <end position="143"/>
    </location>
</feature>
<dbReference type="AlphaFoldDB" id="A0A177APV6"/>
<protein>
    <recommendedName>
        <fullName evidence="1">Transposase MuDR plant domain-containing protein</fullName>
    </recommendedName>
</protein>
<dbReference type="Proteomes" id="UP000077154">
    <property type="component" value="Unassembled WGS sequence"/>
</dbReference>
<organism evidence="2">
    <name type="scientific">Pseudogymnoascus destructans</name>
    <dbReference type="NCBI Taxonomy" id="655981"/>
    <lineage>
        <taxon>Eukaryota</taxon>
        <taxon>Fungi</taxon>
        <taxon>Dikarya</taxon>
        <taxon>Ascomycota</taxon>
        <taxon>Pezizomycotina</taxon>
        <taxon>Leotiomycetes</taxon>
        <taxon>Thelebolales</taxon>
        <taxon>Thelebolaceae</taxon>
        <taxon>Pseudogymnoascus</taxon>
    </lineage>
</organism>
<dbReference type="RefSeq" id="XP_024328699.1">
    <property type="nucleotide sequence ID" value="XM_024463792.1"/>
</dbReference>
<dbReference type="VEuPathDB" id="FungiDB:GMDG_05516"/>
<sequence length="164" mass="18049">MAKEAQDALQILIEYSEGQDALTTGHIRALERLQTAIEAIRAQSQQQVTLPPSSDPLETPLRSPHVRHKLPHLPCPCLLAELAAPVNSSEFLDLDAWSHALDDWAVKEKFSWRLQRRDKDGATAVCPEEGCAWRVRASPNDELPLLIVGAGSDMPGTYENGGSF</sequence>
<dbReference type="EMBL" id="KV441386">
    <property type="protein sequence ID" value="OAF63431.1"/>
    <property type="molecule type" value="Genomic_DNA"/>
</dbReference>
<dbReference type="GeneID" id="36283194"/>
<gene>
    <name evidence="2" type="ORF">VC83_00095</name>
</gene>
<dbReference type="Pfam" id="PF03108">
    <property type="entry name" value="DBD_Tnp_Mut"/>
    <property type="match status" value="1"/>
</dbReference>